<dbReference type="SUPFAM" id="SSF54211">
    <property type="entry name" value="Ribosomal protein S5 domain 2-like"/>
    <property type="match status" value="1"/>
</dbReference>
<dbReference type="InterPro" id="IPR037196">
    <property type="entry name" value="HSP90_C"/>
</dbReference>
<keyword evidence="2" id="KW-0143">Chaperone</keyword>
<proteinExistence type="inferred from homology"/>
<dbReference type="InterPro" id="IPR020568">
    <property type="entry name" value="Ribosomal_Su5_D2-typ_SF"/>
</dbReference>
<dbReference type="AlphaFoldDB" id="A0AAD5KRX6"/>
<organism evidence="4 5">
    <name type="scientific">Daphnia sinensis</name>
    <dbReference type="NCBI Taxonomy" id="1820382"/>
    <lineage>
        <taxon>Eukaryota</taxon>
        <taxon>Metazoa</taxon>
        <taxon>Ecdysozoa</taxon>
        <taxon>Arthropoda</taxon>
        <taxon>Crustacea</taxon>
        <taxon>Branchiopoda</taxon>
        <taxon>Diplostraca</taxon>
        <taxon>Cladocera</taxon>
        <taxon>Anomopoda</taxon>
        <taxon>Daphniidae</taxon>
        <taxon>Daphnia</taxon>
        <taxon>Daphnia similis group</taxon>
    </lineage>
</organism>
<evidence type="ECO:0000256" key="1">
    <source>
        <dbReference type="ARBA" id="ARBA00008239"/>
    </source>
</evidence>
<reference evidence="4 5" key="1">
    <citation type="submission" date="2022-05" db="EMBL/GenBank/DDBJ databases">
        <title>A multi-omics perspective on studying reproductive biology in Daphnia sinensis.</title>
        <authorList>
            <person name="Jia J."/>
        </authorList>
    </citation>
    <scope>NUCLEOTIDE SEQUENCE [LARGE SCALE GENOMIC DNA]</scope>
    <source>
        <strain evidence="4 5">WSL</strain>
    </source>
</reference>
<feature type="compositionally biased region" description="Basic and acidic residues" evidence="3">
    <location>
        <begin position="1"/>
        <end position="11"/>
    </location>
</feature>
<evidence type="ECO:0000313" key="4">
    <source>
        <dbReference type="EMBL" id="KAI9559384.1"/>
    </source>
</evidence>
<name>A0AAD5KRX6_9CRUS</name>
<evidence type="ECO:0000256" key="2">
    <source>
        <dbReference type="ARBA" id="ARBA00023186"/>
    </source>
</evidence>
<dbReference type="GO" id="GO:0051082">
    <property type="term" value="F:unfolded protein binding"/>
    <property type="evidence" value="ECO:0007669"/>
    <property type="project" value="InterPro"/>
</dbReference>
<comment type="similarity">
    <text evidence="1">Belongs to the heat shock protein 90 family.</text>
</comment>
<accession>A0AAD5KRX6</accession>
<dbReference type="InterPro" id="IPR001404">
    <property type="entry name" value="Hsp90_fam"/>
</dbReference>
<evidence type="ECO:0000256" key="3">
    <source>
        <dbReference type="SAM" id="MobiDB-lite"/>
    </source>
</evidence>
<gene>
    <name evidence="4" type="ORF">GHT06_016173</name>
</gene>
<sequence length="298" mass="34316">MGMPEVAEKQNDPGLPQASVSCDNQDTVDDSPERSPATASLRSTVELKKKILQTEDKQLILRLADHIRFRTSSQQMSTIREYIRRMVNGQQDIYYMVGRSPQQLLQSPFVRRFLNAGLEVIFMTDPILDELVVKKLNKHYDHFRLISVKSEAIEVPLVGDEKLNRRKRHREALDEFLPLCKRLKSVYPHQIQKIVISNTLVESSCAMIPCEEMVDDEKEPFFNVNAEWGRIRLEINPDSDSLRLLCLQARLLEKKQEQFDDLVKFLFGPPTTEDSVVIEQPFSPSSNDSFSELSTFSD</sequence>
<comment type="caution">
    <text evidence="4">The sequence shown here is derived from an EMBL/GenBank/DDBJ whole genome shotgun (WGS) entry which is preliminary data.</text>
</comment>
<feature type="region of interest" description="Disordered" evidence="3">
    <location>
        <begin position="278"/>
        <end position="298"/>
    </location>
</feature>
<feature type="region of interest" description="Disordered" evidence="3">
    <location>
        <begin position="1"/>
        <end position="40"/>
    </location>
</feature>
<dbReference type="GO" id="GO:0016887">
    <property type="term" value="F:ATP hydrolysis activity"/>
    <property type="evidence" value="ECO:0007669"/>
    <property type="project" value="InterPro"/>
</dbReference>
<dbReference type="Gene3D" id="3.40.50.11260">
    <property type="match status" value="1"/>
</dbReference>
<evidence type="ECO:0000313" key="5">
    <source>
        <dbReference type="Proteomes" id="UP000820818"/>
    </source>
</evidence>
<dbReference type="GO" id="GO:0140662">
    <property type="term" value="F:ATP-dependent protein folding chaperone"/>
    <property type="evidence" value="ECO:0007669"/>
    <property type="project" value="InterPro"/>
</dbReference>
<feature type="compositionally biased region" description="Polar residues" evidence="3">
    <location>
        <begin position="282"/>
        <end position="298"/>
    </location>
</feature>
<keyword evidence="5" id="KW-1185">Reference proteome</keyword>
<dbReference type="GO" id="GO:0005524">
    <property type="term" value="F:ATP binding"/>
    <property type="evidence" value="ECO:0007669"/>
    <property type="project" value="InterPro"/>
</dbReference>
<dbReference type="EMBL" id="WJBH02000005">
    <property type="protein sequence ID" value="KAI9559384.1"/>
    <property type="molecule type" value="Genomic_DNA"/>
</dbReference>
<dbReference type="Gene3D" id="1.20.120.790">
    <property type="entry name" value="Heat shock protein 90, C-terminal domain"/>
    <property type="match status" value="1"/>
</dbReference>
<protein>
    <submittedName>
        <fullName evidence="4">Uncharacterized protein</fullName>
    </submittedName>
</protein>
<dbReference type="PANTHER" id="PTHR11528">
    <property type="entry name" value="HEAT SHOCK PROTEIN 90 FAMILY MEMBER"/>
    <property type="match status" value="1"/>
</dbReference>
<dbReference type="Proteomes" id="UP000820818">
    <property type="component" value="Linkage Group LG5"/>
</dbReference>
<dbReference type="SUPFAM" id="SSF110942">
    <property type="entry name" value="HSP90 C-terminal domain"/>
    <property type="match status" value="1"/>
</dbReference>
<dbReference type="Pfam" id="PF00183">
    <property type="entry name" value="HSP90"/>
    <property type="match status" value="1"/>
</dbReference>